<dbReference type="GO" id="GO:0005524">
    <property type="term" value="F:ATP binding"/>
    <property type="evidence" value="ECO:0007669"/>
    <property type="project" value="UniProtKB-KW"/>
</dbReference>
<keyword evidence="5" id="KW-1185">Reference proteome</keyword>
<proteinExistence type="predicted"/>
<evidence type="ECO:0000313" key="4">
    <source>
        <dbReference type="EMBL" id="MBA8824698.1"/>
    </source>
</evidence>
<keyword evidence="1" id="KW-0547">Nucleotide-binding</keyword>
<dbReference type="SUPFAM" id="SSF52540">
    <property type="entry name" value="P-loop containing nucleoside triphosphate hydrolases"/>
    <property type="match status" value="2"/>
</dbReference>
<organism evidence="4 5">
    <name type="scientific">Halosaccharopolyspora lacisalsi</name>
    <dbReference type="NCBI Taxonomy" id="1000566"/>
    <lineage>
        <taxon>Bacteria</taxon>
        <taxon>Bacillati</taxon>
        <taxon>Actinomycetota</taxon>
        <taxon>Actinomycetes</taxon>
        <taxon>Pseudonocardiales</taxon>
        <taxon>Pseudonocardiaceae</taxon>
        <taxon>Halosaccharopolyspora</taxon>
    </lineage>
</organism>
<dbReference type="Gene3D" id="3.40.50.300">
    <property type="entry name" value="P-loop containing nucleotide triphosphate hydrolases"/>
    <property type="match status" value="3"/>
</dbReference>
<name>A0A839E151_9PSEU</name>
<gene>
    <name evidence="4" type="ORF">FHX42_002045</name>
</gene>
<dbReference type="FunFam" id="3.40.50.300:FF:000011">
    <property type="entry name" value="Putative ABC transporter ATP-binding component"/>
    <property type="match status" value="1"/>
</dbReference>
<dbReference type="CDD" id="cd03221">
    <property type="entry name" value="ABCF_EF-3"/>
    <property type="match status" value="1"/>
</dbReference>
<dbReference type="EMBL" id="JACGWZ010000002">
    <property type="protein sequence ID" value="MBA8824698.1"/>
    <property type="molecule type" value="Genomic_DNA"/>
</dbReference>
<dbReference type="PROSITE" id="PS50893">
    <property type="entry name" value="ABC_TRANSPORTER_2"/>
    <property type="match status" value="2"/>
</dbReference>
<dbReference type="InterPro" id="IPR003439">
    <property type="entry name" value="ABC_transporter-like_ATP-bd"/>
</dbReference>
<protein>
    <submittedName>
        <fullName evidence="4">Macrolide transport system ATP-binding/permease protein</fullName>
    </submittedName>
</protein>
<accession>A0A839E151</accession>
<evidence type="ECO:0000313" key="5">
    <source>
        <dbReference type="Proteomes" id="UP000569329"/>
    </source>
</evidence>
<feature type="domain" description="ABC transporter" evidence="3">
    <location>
        <begin position="6"/>
        <end position="266"/>
    </location>
</feature>
<evidence type="ECO:0000256" key="2">
    <source>
        <dbReference type="ARBA" id="ARBA00022840"/>
    </source>
</evidence>
<dbReference type="InterPro" id="IPR051309">
    <property type="entry name" value="ABCF_ATPase"/>
</dbReference>
<dbReference type="InterPro" id="IPR017871">
    <property type="entry name" value="ABC_transporter-like_CS"/>
</dbReference>
<keyword evidence="2 4" id="KW-0067">ATP-binding</keyword>
<dbReference type="PANTHER" id="PTHR42855:SF2">
    <property type="entry name" value="DRUG RESISTANCE ABC TRANSPORTER,ATP-BINDING PROTEIN"/>
    <property type="match status" value="1"/>
</dbReference>
<dbReference type="SMART" id="SM00382">
    <property type="entry name" value="AAA"/>
    <property type="match status" value="2"/>
</dbReference>
<dbReference type="Proteomes" id="UP000569329">
    <property type="component" value="Unassembled WGS sequence"/>
</dbReference>
<dbReference type="InterPro" id="IPR027417">
    <property type="entry name" value="P-loop_NTPase"/>
</dbReference>
<comment type="caution">
    <text evidence="4">The sequence shown here is derived from an EMBL/GenBank/DDBJ whole genome shotgun (WGS) entry which is preliminary data.</text>
</comment>
<dbReference type="PANTHER" id="PTHR42855">
    <property type="entry name" value="ABC TRANSPORTER ATP-BINDING SUBUNIT"/>
    <property type="match status" value="1"/>
</dbReference>
<reference evidence="4 5" key="1">
    <citation type="submission" date="2020-07" db="EMBL/GenBank/DDBJ databases">
        <title>Sequencing the genomes of 1000 actinobacteria strains.</title>
        <authorList>
            <person name="Klenk H.-P."/>
        </authorList>
    </citation>
    <scope>NUCLEOTIDE SEQUENCE [LARGE SCALE GENOMIC DNA]</scope>
    <source>
        <strain evidence="4 5">DSM 45975</strain>
    </source>
</reference>
<dbReference type="InterPro" id="IPR003593">
    <property type="entry name" value="AAA+_ATPase"/>
</dbReference>
<dbReference type="AlphaFoldDB" id="A0A839E151"/>
<sequence length="544" mass="58420">MSAAFLVARDLTKSYGARVVVDGVSLTAGAGRRIGLVGDNGTGKTTLLRLLAGLDDPDAGEVVRPDDVGFLHQELPYPHGSTVTTVLEDSLAEVRRVERELAEVAERLAVWPGDAGLLATYGDLLEWARVHEVWDADRRVDLVLAGLGLSGVGGDRTLDALSGGQRCRLGLAALLVRQPRVVVLDEPTNHLDDAAVTFLQRHLAALPGAVVLASHDRVFLDAVCTDIVDMDPGVDGVTHYGGAFSDYLWAKRVARARWEQRRAVEQDELARLRESVAVTARQVSHGAPRGNTSKLAYDYKGARVDKQISRRVRDARQRLDELERTQMRKPPVPLRFAAPVTSGGAGDEVAVRVRAAGLGSRVWLDELDLDGDGRLLITGPNGAGKSSLLYLMAGWVRPETGVVQHRRGLRVGLLEQDVVFTDADRTPRQVYAAATGGRGDVAGLGELGLLAGRDLDRPVGVLSVGQRRRLALATLIADPPHVLLLDEPTNHLSLSLASELEEALAAAPGALVVASHDRWLRRRWGGPTLALEGGRTVGRSSVAD</sequence>
<feature type="domain" description="ABC transporter" evidence="3">
    <location>
        <begin position="334"/>
        <end position="544"/>
    </location>
</feature>
<dbReference type="Pfam" id="PF00005">
    <property type="entry name" value="ABC_tran"/>
    <property type="match status" value="2"/>
</dbReference>
<evidence type="ECO:0000259" key="3">
    <source>
        <dbReference type="PROSITE" id="PS50893"/>
    </source>
</evidence>
<dbReference type="RefSeq" id="WP_182543928.1">
    <property type="nucleotide sequence ID" value="NZ_JACGWZ010000002.1"/>
</dbReference>
<dbReference type="PROSITE" id="PS00211">
    <property type="entry name" value="ABC_TRANSPORTER_1"/>
    <property type="match status" value="1"/>
</dbReference>
<dbReference type="GO" id="GO:0016887">
    <property type="term" value="F:ATP hydrolysis activity"/>
    <property type="evidence" value="ECO:0007669"/>
    <property type="project" value="InterPro"/>
</dbReference>
<evidence type="ECO:0000256" key="1">
    <source>
        <dbReference type="ARBA" id="ARBA00022741"/>
    </source>
</evidence>